<dbReference type="PROSITE" id="PS51257">
    <property type="entry name" value="PROKAR_LIPOPROTEIN"/>
    <property type="match status" value="1"/>
</dbReference>
<proteinExistence type="predicted"/>
<comment type="caution">
    <text evidence="2">The sequence shown here is derived from an EMBL/GenBank/DDBJ whole genome shotgun (WGS) entry which is preliminary data.</text>
</comment>
<accession>A0A150TK42</accession>
<organism evidence="2 3">
    <name type="scientific">Sorangium cellulosum</name>
    <name type="common">Polyangium cellulosum</name>
    <dbReference type="NCBI Taxonomy" id="56"/>
    <lineage>
        <taxon>Bacteria</taxon>
        <taxon>Pseudomonadati</taxon>
        <taxon>Myxococcota</taxon>
        <taxon>Polyangia</taxon>
        <taxon>Polyangiales</taxon>
        <taxon>Polyangiaceae</taxon>
        <taxon>Sorangium</taxon>
    </lineage>
</organism>
<dbReference type="Proteomes" id="UP000075502">
    <property type="component" value="Unassembled WGS sequence"/>
</dbReference>
<sequence length="544" mass="58579">MHLRAPIFLTLLLVTGCGSNASINTSAQKTLKASPANCEIAVQLLDARAPKKVTFMSEPACMQAKGSALTFPTTMMLHYKERLGPPYDRDLCADAAVGPENTKGDKLYSCQWNGTFRDRHPMTFRIFSASTPDANGAPLDVGTRIQLIHVFRNGKLVFKWLPPALPVTEVLIHGSAIEGEGIPHLAPLDVRVYPVGADVSADLLALEVSKSREQLKTGLAVATSAALATGVPRTNDSVKCLVMQIDLLRQTIATEYQLGPVAALGTPADKCDVEGSQDLVVEYQNAKAKGREALERFAGAVSAKLGVRRQVLIGQIDSLVAAAPPGLAARKAALAQDLKLLNALITDTATILDGAVNALDVAVKEARALARDPQKAAEVHAKVAEALTREGDFFEPYGTNPEPTGHERMLEMTYRDAFQWYFLQPWNGLPMRTDGEITPSPTIAIPVIDVVGLRYQWAASRFAELRIAPFASMVLTDSAGGNDKDDGPDVIRWAWAPSVSIGNLRMGLAILPFANEQGNAARYVRFVFGADLYKLITGTAIEAL</sequence>
<name>A0A150TK42_SORCE</name>
<feature type="chain" id="PRO_5007569798" description="Secreted protein" evidence="1">
    <location>
        <begin position="22"/>
        <end position="544"/>
    </location>
</feature>
<evidence type="ECO:0000313" key="3">
    <source>
        <dbReference type="Proteomes" id="UP000075502"/>
    </source>
</evidence>
<protein>
    <recommendedName>
        <fullName evidence="4">Secreted protein</fullName>
    </recommendedName>
</protein>
<keyword evidence="1" id="KW-0732">Signal</keyword>
<reference evidence="2 3" key="1">
    <citation type="submission" date="2014-02" db="EMBL/GenBank/DDBJ databases">
        <title>The small core and large imbalanced accessory genome model reveals a collaborative survival strategy of Sorangium cellulosum strains in nature.</title>
        <authorList>
            <person name="Han K."/>
            <person name="Peng R."/>
            <person name="Blom J."/>
            <person name="Li Y.-Z."/>
        </authorList>
    </citation>
    <scope>NUCLEOTIDE SEQUENCE [LARGE SCALE GENOMIC DNA]</scope>
    <source>
        <strain evidence="2 3">So0007-03</strain>
    </source>
</reference>
<gene>
    <name evidence="2" type="ORF">BE21_43290</name>
</gene>
<evidence type="ECO:0000256" key="1">
    <source>
        <dbReference type="SAM" id="SignalP"/>
    </source>
</evidence>
<evidence type="ECO:0000313" key="2">
    <source>
        <dbReference type="EMBL" id="KYG05031.1"/>
    </source>
</evidence>
<dbReference type="AlphaFoldDB" id="A0A150TK42"/>
<evidence type="ECO:0008006" key="4">
    <source>
        <dbReference type="Google" id="ProtNLM"/>
    </source>
</evidence>
<dbReference type="EMBL" id="JEME01002194">
    <property type="protein sequence ID" value="KYG05031.1"/>
    <property type="molecule type" value="Genomic_DNA"/>
</dbReference>
<feature type="signal peptide" evidence="1">
    <location>
        <begin position="1"/>
        <end position="21"/>
    </location>
</feature>